<dbReference type="CDD" id="cd07381">
    <property type="entry name" value="MPP_CapA"/>
    <property type="match status" value="1"/>
</dbReference>
<dbReference type="Gene3D" id="3.60.21.10">
    <property type="match status" value="1"/>
</dbReference>
<dbReference type="AlphaFoldDB" id="A0A3D8JAA9"/>
<comment type="caution">
    <text evidence="3">The sequence shown here is derived from an EMBL/GenBank/DDBJ whole genome shotgun (WGS) entry which is preliminary data.</text>
</comment>
<dbReference type="SUPFAM" id="SSF56300">
    <property type="entry name" value="Metallo-dependent phosphatases"/>
    <property type="match status" value="1"/>
</dbReference>
<evidence type="ECO:0000256" key="1">
    <source>
        <dbReference type="ARBA" id="ARBA00005662"/>
    </source>
</evidence>
<name>A0A3D8JAA9_9HELI</name>
<gene>
    <name evidence="3" type="ORF">CQA66_00720</name>
</gene>
<accession>A0A3D8JAA9</accession>
<sequence>MGGDALLHTPVYLDAQKSEPILEDSKKDSRQTNKPKLTYDFSNMLALLTPIIHAHDLAFYNQESSLGGIELGLSSYPTFNSPQEFGDSMLQAGFNLISLANNHTLDKGEKGVRASLQYWKKQSQDNPILTAGSYESFEDRNTPRILERNGITYTLLAYTYGINGIPIPKGKEHLVNVYTKEMLRQDIASIREKVDLLIVSMHWGIEYTFTPTQEQKEIATLLAELGVNIVIGNHPHVIQPIESINDCLVIYSLGNMLSGQQGLERKIGMLVSVHIVKNKAENSHRESAFAKNITLQDIKVELIYTYHDKKKRNFKIIPFSKLDEITLPKANEIKNKYLKTIGLDRQTDITIGINH</sequence>
<dbReference type="InterPro" id="IPR052169">
    <property type="entry name" value="CW_Biosynth-Accessory"/>
</dbReference>
<dbReference type="InterPro" id="IPR019079">
    <property type="entry name" value="Capsule_synth_CapA"/>
</dbReference>
<reference evidence="3 4" key="1">
    <citation type="submission" date="2018-04" db="EMBL/GenBank/DDBJ databases">
        <title>Novel Campyloabacter and Helicobacter Species and Strains.</title>
        <authorList>
            <person name="Mannion A.J."/>
            <person name="Shen Z."/>
            <person name="Fox J.G."/>
        </authorList>
    </citation>
    <scope>NUCLEOTIDE SEQUENCE [LARGE SCALE GENOMIC DNA]</scope>
    <source>
        <strain evidence="3 4">MIT 97-5075</strain>
    </source>
</reference>
<keyword evidence="4" id="KW-1185">Reference proteome</keyword>
<dbReference type="OrthoDB" id="9810718at2"/>
<protein>
    <submittedName>
        <fullName evidence="3">CapA family protein</fullName>
    </submittedName>
</protein>
<dbReference type="PANTHER" id="PTHR33393:SF12">
    <property type="entry name" value="CAPSULE BIOSYNTHESIS PROTEIN CAPA"/>
    <property type="match status" value="1"/>
</dbReference>
<organism evidence="3 4">
    <name type="scientific">Helicobacter aurati</name>
    <dbReference type="NCBI Taxonomy" id="137778"/>
    <lineage>
        <taxon>Bacteria</taxon>
        <taxon>Pseudomonadati</taxon>
        <taxon>Campylobacterota</taxon>
        <taxon>Epsilonproteobacteria</taxon>
        <taxon>Campylobacterales</taxon>
        <taxon>Helicobacteraceae</taxon>
        <taxon>Helicobacter</taxon>
    </lineage>
</organism>
<feature type="domain" description="Capsule synthesis protein CapA" evidence="2">
    <location>
        <begin position="1"/>
        <end position="260"/>
    </location>
</feature>
<dbReference type="PANTHER" id="PTHR33393">
    <property type="entry name" value="POLYGLUTAMINE SYNTHESIS ACCESSORY PROTEIN RV0574C-RELATED"/>
    <property type="match status" value="1"/>
</dbReference>
<dbReference type="InterPro" id="IPR029052">
    <property type="entry name" value="Metallo-depent_PP-like"/>
</dbReference>
<comment type="similarity">
    <text evidence="1">Belongs to the CapA family.</text>
</comment>
<dbReference type="Proteomes" id="UP000256424">
    <property type="component" value="Unassembled WGS sequence"/>
</dbReference>
<proteinExistence type="inferred from homology"/>
<evidence type="ECO:0000259" key="2">
    <source>
        <dbReference type="SMART" id="SM00854"/>
    </source>
</evidence>
<evidence type="ECO:0000313" key="3">
    <source>
        <dbReference type="EMBL" id="RDU73841.1"/>
    </source>
</evidence>
<dbReference type="SMART" id="SM00854">
    <property type="entry name" value="PGA_cap"/>
    <property type="match status" value="1"/>
</dbReference>
<evidence type="ECO:0000313" key="4">
    <source>
        <dbReference type="Proteomes" id="UP000256424"/>
    </source>
</evidence>
<dbReference type="Pfam" id="PF09587">
    <property type="entry name" value="PGA_cap"/>
    <property type="match status" value="1"/>
</dbReference>
<dbReference type="EMBL" id="NXLW01000001">
    <property type="protein sequence ID" value="RDU73841.1"/>
    <property type="molecule type" value="Genomic_DNA"/>
</dbReference>